<dbReference type="AlphaFoldDB" id="A0A4D6NBG3"/>
<feature type="region of interest" description="Disordered" evidence="1">
    <location>
        <begin position="31"/>
        <end position="78"/>
    </location>
</feature>
<feature type="compositionally biased region" description="Polar residues" evidence="1">
    <location>
        <begin position="31"/>
        <end position="44"/>
    </location>
</feature>
<evidence type="ECO:0000313" key="3">
    <source>
        <dbReference type="Proteomes" id="UP000501690"/>
    </source>
</evidence>
<sequence length="158" mass="17265">MAVCHMFLFINPHRIQNTSITQATSTSSVQLQQFDSQHQASPTLTKAPHADLTTKASPPTQIDGATTRTTNHYGSPLCADSDSSKTSLDIASTHFGTLSSQQSRHHNGGARSCFRGLEGTLPGRRKTRENERCWRCVIGRAATTSESLLLPTYISKLH</sequence>
<evidence type="ECO:0000313" key="2">
    <source>
        <dbReference type="EMBL" id="QCE11173.1"/>
    </source>
</evidence>
<keyword evidence="3" id="KW-1185">Reference proteome</keyword>
<feature type="compositionally biased region" description="Polar residues" evidence="1">
    <location>
        <begin position="54"/>
        <end position="73"/>
    </location>
</feature>
<protein>
    <submittedName>
        <fullName evidence="2">Uncharacterized protein</fullName>
    </submittedName>
</protein>
<name>A0A4D6NBG3_VIGUN</name>
<proteinExistence type="predicted"/>
<dbReference type="Proteomes" id="UP000501690">
    <property type="component" value="Linkage Group LG10"/>
</dbReference>
<dbReference type="EMBL" id="CP039354">
    <property type="protein sequence ID" value="QCE11173.1"/>
    <property type="molecule type" value="Genomic_DNA"/>
</dbReference>
<organism evidence="2 3">
    <name type="scientific">Vigna unguiculata</name>
    <name type="common">Cowpea</name>
    <dbReference type="NCBI Taxonomy" id="3917"/>
    <lineage>
        <taxon>Eukaryota</taxon>
        <taxon>Viridiplantae</taxon>
        <taxon>Streptophyta</taxon>
        <taxon>Embryophyta</taxon>
        <taxon>Tracheophyta</taxon>
        <taxon>Spermatophyta</taxon>
        <taxon>Magnoliopsida</taxon>
        <taxon>eudicotyledons</taxon>
        <taxon>Gunneridae</taxon>
        <taxon>Pentapetalae</taxon>
        <taxon>rosids</taxon>
        <taxon>fabids</taxon>
        <taxon>Fabales</taxon>
        <taxon>Fabaceae</taxon>
        <taxon>Papilionoideae</taxon>
        <taxon>50 kb inversion clade</taxon>
        <taxon>NPAAA clade</taxon>
        <taxon>indigoferoid/millettioid clade</taxon>
        <taxon>Phaseoleae</taxon>
        <taxon>Vigna</taxon>
    </lineage>
</organism>
<accession>A0A4D6NBG3</accession>
<reference evidence="2 3" key="1">
    <citation type="submission" date="2019-04" db="EMBL/GenBank/DDBJ databases">
        <title>An improved genome assembly and genetic linkage map for asparagus bean, Vigna unguiculata ssp. sesquipedialis.</title>
        <authorList>
            <person name="Xia Q."/>
            <person name="Zhang R."/>
            <person name="Dong Y."/>
        </authorList>
    </citation>
    <scope>NUCLEOTIDE SEQUENCE [LARGE SCALE GENOMIC DNA]</scope>
    <source>
        <tissue evidence="2">Leaf</tissue>
    </source>
</reference>
<evidence type="ECO:0000256" key="1">
    <source>
        <dbReference type="SAM" id="MobiDB-lite"/>
    </source>
</evidence>
<gene>
    <name evidence="2" type="ORF">DEO72_LG10g2406</name>
</gene>